<reference evidence="2" key="1">
    <citation type="submission" date="2019-10" db="EMBL/GenBank/DDBJ databases">
        <title>The sequence and de novo assembly of the wild yak genome.</title>
        <authorList>
            <person name="Liu Y."/>
        </authorList>
    </citation>
    <scope>NUCLEOTIDE SEQUENCE [LARGE SCALE GENOMIC DNA]</scope>
    <source>
        <strain evidence="2">WY2019</strain>
    </source>
</reference>
<evidence type="ECO:0000313" key="3">
    <source>
        <dbReference type="Proteomes" id="UP000322234"/>
    </source>
</evidence>
<gene>
    <name evidence="2" type="ORF">E5288_WYG014803</name>
</gene>
<accession>A0A6B0S4Z6</accession>
<evidence type="ECO:0000313" key="2">
    <source>
        <dbReference type="EMBL" id="MXQ95414.1"/>
    </source>
</evidence>
<feature type="region of interest" description="Disordered" evidence="1">
    <location>
        <begin position="24"/>
        <end position="47"/>
    </location>
</feature>
<protein>
    <submittedName>
        <fullName evidence="2">Uncharacterized protein</fullName>
    </submittedName>
</protein>
<dbReference type="EMBL" id="VBQZ03000134">
    <property type="protein sequence ID" value="MXQ95414.1"/>
    <property type="molecule type" value="Genomic_DNA"/>
</dbReference>
<keyword evidence="3" id="KW-1185">Reference proteome</keyword>
<dbReference type="Proteomes" id="UP000322234">
    <property type="component" value="Unassembled WGS sequence"/>
</dbReference>
<proteinExistence type="predicted"/>
<evidence type="ECO:0000256" key="1">
    <source>
        <dbReference type="SAM" id="MobiDB-lite"/>
    </source>
</evidence>
<comment type="caution">
    <text evidence="2">The sequence shown here is derived from an EMBL/GenBank/DDBJ whole genome shotgun (WGS) entry which is preliminary data.</text>
</comment>
<name>A0A6B0S4Z6_9CETA</name>
<dbReference type="AlphaFoldDB" id="A0A6B0S4Z6"/>
<organism evidence="2 3">
    <name type="scientific">Bos mutus</name>
    <name type="common">wild yak</name>
    <dbReference type="NCBI Taxonomy" id="72004"/>
    <lineage>
        <taxon>Eukaryota</taxon>
        <taxon>Metazoa</taxon>
        <taxon>Chordata</taxon>
        <taxon>Craniata</taxon>
        <taxon>Vertebrata</taxon>
        <taxon>Euteleostomi</taxon>
        <taxon>Mammalia</taxon>
        <taxon>Eutheria</taxon>
        <taxon>Laurasiatheria</taxon>
        <taxon>Artiodactyla</taxon>
        <taxon>Ruminantia</taxon>
        <taxon>Pecora</taxon>
        <taxon>Bovidae</taxon>
        <taxon>Bovinae</taxon>
        <taxon>Bos</taxon>
    </lineage>
</organism>
<sequence length="102" mass="11404">MIIESNSQGPYKKQLFLALKENRLNPSHPTGVDSSVKEAMSPPGINGDCYTQLPARVVSLPIMEERVRPGHQSGVKKLRPWLSILPDIPQEKLDRIPSFQNS</sequence>